<gene>
    <name evidence="2" type="ORF">BU23DRAFT_268968</name>
</gene>
<dbReference type="Proteomes" id="UP000800036">
    <property type="component" value="Unassembled WGS sequence"/>
</dbReference>
<dbReference type="OrthoDB" id="2999773at2759"/>
<protein>
    <submittedName>
        <fullName evidence="2">Uncharacterized protein</fullName>
    </submittedName>
</protein>
<evidence type="ECO:0000313" key="2">
    <source>
        <dbReference type="EMBL" id="KAF1968065.1"/>
    </source>
</evidence>
<feature type="region of interest" description="Disordered" evidence="1">
    <location>
        <begin position="1"/>
        <end position="22"/>
    </location>
</feature>
<sequence length="109" mass="12074">MRLGSHKYKERATSHSPPLLSHTHQQLCSRRSQSRIISLGASLSLALHPFKSFQVSIVSSRPEMSSSKREAFVIVYHEGKNVPAHWSLLVPNTNGTVKGILFHAVGSPF</sequence>
<evidence type="ECO:0000256" key="1">
    <source>
        <dbReference type="SAM" id="MobiDB-lite"/>
    </source>
</evidence>
<accession>A0A6A5UTB2</accession>
<dbReference type="AlphaFoldDB" id="A0A6A5UTB2"/>
<name>A0A6A5UTB2_9PLEO</name>
<keyword evidence="3" id="KW-1185">Reference proteome</keyword>
<proteinExistence type="predicted"/>
<evidence type="ECO:0000313" key="3">
    <source>
        <dbReference type="Proteomes" id="UP000800036"/>
    </source>
</evidence>
<organism evidence="2 3">
    <name type="scientific">Bimuria novae-zelandiae CBS 107.79</name>
    <dbReference type="NCBI Taxonomy" id="1447943"/>
    <lineage>
        <taxon>Eukaryota</taxon>
        <taxon>Fungi</taxon>
        <taxon>Dikarya</taxon>
        <taxon>Ascomycota</taxon>
        <taxon>Pezizomycotina</taxon>
        <taxon>Dothideomycetes</taxon>
        <taxon>Pleosporomycetidae</taxon>
        <taxon>Pleosporales</taxon>
        <taxon>Massarineae</taxon>
        <taxon>Didymosphaeriaceae</taxon>
        <taxon>Bimuria</taxon>
    </lineage>
</organism>
<dbReference type="EMBL" id="ML976724">
    <property type="protein sequence ID" value="KAF1968065.1"/>
    <property type="molecule type" value="Genomic_DNA"/>
</dbReference>
<reference evidence="2" key="1">
    <citation type="journal article" date="2020" name="Stud. Mycol.">
        <title>101 Dothideomycetes genomes: a test case for predicting lifestyles and emergence of pathogens.</title>
        <authorList>
            <person name="Haridas S."/>
            <person name="Albert R."/>
            <person name="Binder M."/>
            <person name="Bloem J."/>
            <person name="Labutti K."/>
            <person name="Salamov A."/>
            <person name="Andreopoulos B."/>
            <person name="Baker S."/>
            <person name="Barry K."/>
            <person name="Bills G."/>
            <person name="Bluhm B."/>
            <person name="Cannon C."/>
            <person name="Castanera R."/>
            <person name="Culley D."/>
            <person name="Daum C."/>
            <person name="Ezra D."/>
            <person name="Gonzalez J."/>
            <person name="Henrissat B."/>
            <person name="Kuo A."/>
            <person name="Liang C."/>
            <person name="Lipzen A."/>
            <person name="Lutzoni F."/>
            <person name="Magnuson J."/>
            <person name="Mondo S."/>
            <person name="Nolan M."/>
            <person name="Ohm R."/>
            <person name="Pangilinan J."/>
            <person name="Park H.-J."/>
            <person name="Ramirez L."/>
            <person name="Alfaro M."/>
            <person name="Sun H."/>
            <person name="Tritt A."/>
            <person name="Yoshinaga Y."/>
            <person name="Zwiers L.-H."/>
            <person name="Turgeon B."/>
            <person name="Goodwin S."/>
            <person name="Spatafora J."/>
            <person name="Crous P."/>
            <person name="Grigoriev I."/>
        </authorList>
    </citation>
    <scope>NUCLEOTIDE SEQUENCE</scope>
    <source>
        <strain evidence="2">CBS 107.79</strain>
    </source>
</reference>